<evidence type="ECO:0000256" key="7">
    <source>
        <dbReference type="SAM" id="MobiDB-lite"/>
    </source>
</evidence>
<name>A0AAD5PX74_9CRUS</name>
<evidence type="ECO:0000256" key="4">
    <source>
        <dbReference type="ARBA" id="ARBA00023004"/>
    </source>
</evidence>
<dbReference type="AlphaFoldDB" id="A0AAD5PX74"/>
<reference evidence="8 9" key="1">
    <citation type="submission" date="2022-05" db="EMBL/GenBank/DDBJ databases">
        <title>A multi-omics perspective on studying reproductive biology in Daphnia sinensis.</title>
        <authorList>
            <person name="Jia J."/>
        </authorList>
    </citation>
    <scope>NUCLEOTIDE SEQUENCE [LARGE SCALE GENOMIC DNA]</scope>
    <source>
        <strain evidence="8 9">WSL</strain>
    </source>
</reference>
<dbReference type="PANTHER" id="PTHR24291">
    <property type="entry name" value="CYTOCHROME P450 FAMILY 4"/>
    <property type="match status" value="1"/>
</dbReference>
<evidence type="ECO:0000256" key="1">
    <source>
        <dbReference type="ARBA" id="ARBA00001971"/>
    </source>
</evidence>
<dbReference type="EMBL" id="WJBH02000002">
    <property type="protein sequence ID" value="KAI9563251.1"/>
    <property type="molecule type" value="Genomic_DNA"/>
</dbReference>
<comment type="similarity">
    <text evidence="2 6">Belongs to the cytochrome P450 family.</text>
</comment>
<keyword evidence="9" id="KW-1185">Reference proteome</keyword>
<keyword evidence="3 6" id="KW-0349">Heme</keyword>
<dbReference type="PANTHER" id="PTHR24291:SF201">
    <property type="entry name" value="CYTOCHROME P450, FAMILY 4, SUBFAMILY B, POLYPEPTIDE 7"/>
    <property type="match status" value="1"/>
</dbReference>
<evidence type="ECO:0000256" key="3">
    <source>
        <dbReference type="ARBA" id="ARBA00022617"/>
    </source>
</evidence>
<evidence type="ECO:0000313" key="9">
    <source>
        <dbReference type="Proteomes" id="UP000820818"/>
    </source>
</evidence>
<dbReference type="Pfam" id="PF00067">
    <property type="entry name" value="p450"/>
    <property type="match status" value="2"/>
</dbReference>
<sequence>MGQKPKTDEKKELYLQNIEAYGYRQRHPTCRHTFCTCQKFRKVIEDRRQRLKEEKEKHSNQPVADDGVNNNIDHDNSVDPSRKRPALLDAMLKASEENPDFTDVQIRDEVSLFMLAVYILIRFHLNISRVYPGRQTLFNRIIIFAQSHETTASALAIFLYLMAKHPEHQQLVVDELAEVFGDSNRPCTSNDFAQLKYLDCCIKESLRFKGRHPYAFVPFSAGLRNCIGQKYAMYELRVVTANLLRWFRFSVSDPTAPLQTPTLAMILKPKNGVRLIVSRRSSLP</sequence>
<keyword evidence="4 6" id="KW-0408">Iron</keyword>
<dbReference type="InterPro" id="IPR017972">
    <property type="entry name" value="Cyt_P450_CS"/>
</dbReference>
<evidence type="ECO:0000256" key="5">
    <source>
        <dbReference type="ARBA" id="ARBA00023033"/>
    </source>
</evidence>
<evidence type="ECO:0000256" key="2">
    <source>
        <dbReference type="ARBA" id="ARBA00010617"/>
    </source>
</evidence>
<gene>
    <name evidence="8" type="ORF">GHT06_010709</name>
</gene>
<evidence type="ECO:0000313" key="8">
    <source>
        <dbReference type="EMBL" id="KAI9563251.1"/>
    </source>
</evidence>
<dbReference type="Gene3D" id="1.10.630.10">
    <property type="entry name" value="Cytochrome P450"/>
    <property type="match status" value="2"/>
</dbReference>
<dbReference type="PROSITE" id="PS00086">
    <property type="entry name" value="CYTOCHROME_P450"/>
    <property type="match status" value="1"/>
</dbReference>
<keyword evidence="6" id="KW-0479">Metal-binding</keyword>
<dbReference type="Proteomes" id="UP000820818">
    <property type="component" value="Linkage Group LG2"/>
</dbReference>
<feature type="compositionally biased region" description="Basic and acidic residues" evidence="7">
    <location>
        <begin position="72"/>
        <end position="82"/>
    </location>
</feature>
<evidence type="ECO:0000256" key="6">
    <source>
        <dbReference type="RuleBase" id="RU000461"/>
    </source>
</evidence>
<protein>
    <recommendedName>
        <fullName evidence="10">Cytochrome P450</fullName>
    </recommendedName>
</protein>
<comment type="caution">
    <text evidence="8">The sequence shown here is derived from an EMBL/GenBank/DDBJ whole genome shotgun (WGS) entry which is preliminary data.</text>
</comment>
<dbReference type="InterPro" id="IPR001128">
    <property type="entry name" value="Cyt_P450"/>
</dbReference>
<dbReference type="PRINTS" id="PR00385">
    <property type="entry name" value="P450"/>
</dbReference>
<keyword evidence="6" id="KW-0560">Oxidoreductase</keyword>
<accession>A0AAD5PX74</accession>
<organism evidence="8 9">
    <name type="scientific">Daphnia sinensis</name>
    <dbReference type="NCBI Taxonomy" id="1820382"/>
    <lineage>
        <taxon>Eukaryota</taxon>
        <taxon>Metazoa</taxon>
        <taxon>Ecdysozoa</taxon>
        <taxon>Arthropoda</taxon>
        <taxon>Crustacea</taxon>
        <taxon>Branchiopoda</taxon>
        <taxon>Diplostraca</taxon>
        <taxon>Cladocera</taxon>
        <taxon>Anomopoda</taxon>
        <taxon>Daphniidae</taxon>
        <taxon>Daphnia</taxon>
        <taxon>Daphnia similis group</taxon>
    </lineage>
</organism>
<evidence type="ECO:0008006" key="10">
    <source>
        <dbReference type="Google" id="ProtNLM"/>
    </source>
</evidence>
<dbReference type="SUPFAM" id="SSF48264">
    <property type="entry name" value="Cytochrome P450"/>
    <property type="match status" value="1"/>
</dbReference>
<dbReference type="InterPro" id="IPR036396">
    <property type="entry name" value="Cyt_P450_sf"/>
</dbReference>
<proteinExistence type="inferred from homology"/>
<dbReference type="InterPro" id="IPR050196">
    <property type="entry name" value="Cytochrome_P450_Monoox"/>
</dbReference>
<comment type="cofactor">
    <cofactor evidence="1">
        <name>heme</name>
        <dbReference type="ChEBI" id="CHEBI:30413"/>
    </cofactor>
</comment>
<feature type="compositionally biased region" description="Basic and acidic residues" evidence="7">
    <location>
        <begin position="50"/>
        <end position="59"/>
    </location>
</feature>
<feature type="region of interest" description="Disordered" evidence="7">
    <location>
        <begin position="50"/>
        <end position="83"/>
    </location>
</feature>
<dbReference type="GO" id="GO:0004497">
    <property type="term" value="F:monooxygenase activity"/>
    <property type="evidence" value="ECO:0007669"/>
    <property type="project" value="UniProtKB-KW"/>
</dbReference>
<dbReference type="GO" id="GO:0020037">
    <property type="term" value="F:heme binding"/>
    <property type="evidence" value="ECO:0007669"/>
    <property type="project" value="InterPro"/>
</dbReference>
<keyword evidence="5 6" id="KW-0503">Monooxygenase</keyword>
<dbReference type="GO" id="GO:0016705">
    <property type="term" value="F:oxidoreductase activity, acting on paired donors, with incorporation or reduction of molecular oxygen"/>
    <property type="evidence" value="ECO:0007669"/>
    <property type="project" value="InterPro"/>
</dbReference>
<dbReference type="GO" id="GO:0005506">
    <property type="term" value="F:iron ion binding"/>
    <property type="evidence" value="ECO:0007669"/>
    <property type="project" value="InterPro"/>
</dbReference>